<dbReference type="GO" id="GO:0043240">
    <property type="term" value="C:Fanconi anaemia nuclear complex"/>
    <property type="evidence" value="ECO:0007669"/>
    <property type="project" value="InterPro"/>
</dbReference>
<reference evidence="2" key="1">
    <citation type="submission" date="2021-01" db="EMBL/GenBank/DDBJ databases">
        <authorList>
            <person name="Corre E."/>
            <person name="Pelletier E."/>
            <person name="Niang G."/>
            <person name="Scheremetjew M."/>
            <person name="Finn R."/>
            <person name="Kale V."/>
            <person name="Holt S."/>
            <person name="Cochrane G."/>
            <person name="Meng A."/>
            <person name="Brown T."/>
            <person name="Cohen L."/>
        </authorList>
    </citation>
    <scope>NUCLEOTIDE SEQUENCE</scope>
    <source>
        <strain evidence="2">PLY182g</strain>
    </source>
</reference>
<protein>
    <recommendedName>
        <fullName evidence="1">Fanconi Anaemia group E protein C-terminal domain-containing protein</fullName>
    </recommendedName>
</protein>
<feature type="domain" description="Fanconi Anaemia group E protein C-terminal" evidence="1">
    <location>
        <begin position="170"/>
        <end position="399"/>
    </location>
</feature>
<accession>A0A7S0L5G1</accession>
<dbReference type="Gene3D" id="1.25.40.480">
    <property type="match status" value="1"/>
</dbReference>
<proteinExistence type="predicted"/>
<evidence type="ECO:0000259" key="1">
    <source>
        <dbReference type="Pfam" id="PF11510"/>
    </source>
</evidence>
<evidence type="ECO:0000313" key="2">
    <source>
        <dbReference type="EMBL" id="CAD8602861.1"/>
    </source>
</evidence>
<dbReference type="PANTHER" id="PTHR32094">
    <property type="entry name" value="FANCONI ANEMIA GROUP E PROTEIN"/>
    <property type="match status" value="1"/>
</dbReference>
<dbReference type="AlphaFoldDB" id="A0A7S0L5G1"/>
<dbReference type="Pfam" id="PF11510">
    <property type="entry name" value="FA_FANCE"/>
    <property type="match status" value="1"/>
</dbReference>
<sequence length="399" mass="42100">MPMEGVEDAVKDRQPAGATMDTLASRLLDRLLSEQGARSKYDLFDLVSHWRDVEQPAAEQPVAVPDHGLPYTGTKRLREVDGSGAREGDRSLEAALAATQPVIAASPLTVAEGTDVHGEAAASANAHALPADTAAELIAAHETETLLSLGGLLADTGRTEEERVALAAAPILQLMEWCSGSTERASAALGVLRVDELPEGGLVLLAKSFGAAECPGHASALFARAAVLPRLRALVSPASRALFNSISALAAQQPSMVLDELLMPLLWTADGELSAAQSELLGRLAKELPKPAVGRLVEAFARGEASEPQAWSEAQVAVVQGALALRPSISPETVRQLLQQADANVDTLRKSLKFSNLLFTLVRSYGDQLGPHVTLARAVAEQLETFMRKTTLSALARLG</sequence>
<organism evidence="2">
    <name type="scientific">Coccolithus braarudii</name>
    <dbReference type="NCBI Taxonomy" id="221442"/>
    <lineage>
        <taxon>Eukaryota</taxon>
        <taxon>Haptista</taxon>
        <taxon>Haptophyta</taxon>
        <taxon>Prymnesiophyceae</taxon>
        <taxon>Coccolithales</taxon>
        <taxon>Coccolithaceae</taxon>
        <taxon>Coccolithus</taxon>
    </lineage>
</organism>
<gene>
    <name evidence="2" type="ORF">CPEL01642_LOCUS6194</name>
</gene>
<dbReference type="InterPro" id="IPR039685">
    <property type="entry name" value="FANCE"/>
</dbReference>
<dbReference type="InterPro" id="IPR021025">
    <property type="entry name" value="Fanconi_anaemia_gr_E_prot_C"/>
</dbReference>
<dbReference type="EMBL" id="HBEY01012846">
    <property type="protein sequence ID" value="CAD8602861.1"/>
    <property type="molecule type" value="Transcribed_RNA"/>
</dbReference>
<name>A0A7S0L5G1_9EUKA</name>
<dbReference type="PANTHER" id="PTHR32094:SF5">
    <property type="entry name" value="FANCONI ANEMIA GROUP E PROTEIN"/>
    <property type="match status" value="1"/>
</dbReference>
<dbReference type="GO" id="GO:0036297">
    <property type="term" value="P:interstrand cross-link repair"/>
    <property type="evidence" value="ECO:0007669"/>
    <property type="project" value="InterPro"/>
</dbReference>